<comment type="caution">
    <text evidence="1">The sequence shown here is derived from an EMBL/GenBank/DDBJ whole genome shotgun (WGS) entry which is preliminary data.</text>
</comment>
<dbReference type="Proteomes" id="UP000195386">
    <property type="component" value="Unassembled WGS sequence"/>
</dbReference>
<gene>
    <name evidence="1" type="ORF">B5F97_13445</name>
</gene>
<name>A0A1Y3YQX3_9BACE</name>
<dbReference type="EMBL" id="NFII01000013">
    <property type="protein sequence ID" value="OUO00264.1"/>
    <property type="molecule type" value="Genomic_DNA"/>
</dbReference>
<dbReference type="AlphaFoldDB" id="A0A1Y3YQX3"/>
<sequence>MFADIYEGVHELTVVEKIWSIIIDVIAIVAEIFTIDENELMEQIIRDNRRFKAMQLIAQTA</sequence>
<evidence type="ECO:0000313" key="2">
    <source>
        <dbReference type="Proteomes" id="UP000195386"/>
    </source>
</evidence>
<reference evidence="2" key="1">
    <citation type="submission" date="2017-04" db="EMBL/GenBank/DDBJ databases">
        <title>Function of individual gut microbiota members based on whole genome sequencing of pure cultures obtained from chicken caecum.</title>
        <authorList>
            <person name="Medvecky M."/>
            <person name="Cejkova D."/>
            <person name="Polansky O."/>
            <person name="Karasova D."/>
            <person name="Kubasova T."/>
            <person name="Cizek A."/>
            <person name="Rychlik I."/>
        </authorList>
    </citation>
    <scope>NUCLEOTIDE SEQUENCE [LARGE SCALE GENOMIC DNA]</scope>
    <source>
        <strain evidence="2">An43</strain>
    </source>
</reference>
<accession>A0A1Y3YQX3</accession>
<protein>
    <submittedName>
        <fullName evidence="1">Uncharacterized protein</fullName>
    </submittedName>
</protein>
<evidence type="ECO:0000313" key="1">
    <source>
        <dbReference type="EMBL" id="OUO00264.1"/>
    </source>
</evidence>
<organism evidence="1 2">
    <name type="scientific">Bacteroides clarus</name>
    <dbReference type="NCBI Taxonomy" id="626929"/>
    <lineage>
        <taxon>Bacteria</taxon>
        <taxon>Pseudomonadati</taxon>
        <taxon>Bacteroidota</taxon>
        <taxon>Bacteroidia</taxon>
        <taxon>Bacteroidales</taxon>
        <taxon>Bacteroidaceae</taxon>
        <taxon>Bacteroides</taxon>
    </lineage>
</organism>
<proteinExistence type="predicted"/>